<feature type="transmembrane region" description="Helical" evidence="6">
    <location>
        <begin position="162"/>
        <end position="184"/>
    </location>
</feature>
<dbReference type="EMBL" id="JXCE01000028">
    <property type="protein sequence ID" value="KPA44327.1"/>
    <property type="molecule type" value="Genomic_DNA"/>
</dbReference>
<feature type="compositionally biased region" description="Basic and acidic residues" evidence="5">
    <location>
        <begin position="281"/>
        <end position="291"/>
    </location>
</feature>
<feature type="compositionally biased region" description="Polar residues" evidence="5">
    <location>
        <begin position="221"/>
        <end position="242"/>
    </location>
</feature>
<evidence type="ECO:0000256" key="5">
    <source>
        <dbReference type="SAM" id="MobiDB-lite"/>
    </source>
</evidence>
<reference evidence="8 9" key="1">
    <citation type="submission" date="2015-04" db="EMBL/GenBank/DDBJ databases">
        <title>The draft genome sequence of Fusarium langsethiae, a T-2/HT-2 mycotoxin producer.</title>
        <authorList>
            <person name="Lysoe E."/>
            <person name="Divon H.H."/>
            <person name="Terzi V."/>
            <person name="Orru L."/>
            <person name="Lamontanara A."/>
            <person name="Kolseth A.-K."/>
            <person name="Frandsen R.J."/>
            <person name="Nielsen K."/>
            <person name="Thrane U."/>
        </authorList>
    </citation>
    <scope>NUCLEOTIDE SEQUENCE [LARGE SCALE GENOMIC DNA]</scope>
    <source>
        <strain evidence="8 9">Fl201059</strain>
    </source>
</reference>
<feature type="region of interest" description="Disordered" evidence="5">
    <location>
        <begin position="91"/>
        <end position="152"/>
    </location>
</feature>
<evidence type="ECO:0000256" key="3">
    <source>
        <dbReference type="ARBA" id="ARBA00022989"/>
    </source>
</evidence>
<dbReference type="InterPro" id="IPR051694">
    <property type="entry name" value="Immunoregulatory_rcpt-like"/>
</dbReference>
<accession>A0A0N0V7W2</accession>
<evidence type="ECO:0000256" key="1">
    <source>
        <dbReference type="ARBA" id="ARBA00004167"/>
    </source>
</evidence>
<evidence type="ECO:0000256" key="6">
    <source>
        <dbReference type="SAM" id="Phobius"/>
    </source>
</evidence>
<proteinExistence type="predicted"/>
<evidence type="ECO:0000313" key="8">
    <source>
        <dbReference type="EMBL" id="KPA44327.1"/>
    </source>
</evidence>
<dbReference type="Proteomes" id="UP000037904">
    <property type="component" value="Unassembled WGS sequence"/>
</dbReference>
<keyword evidence="4 6" id="KW-0472">Membrane</keyword>
<dbReference type="AlphaFoldDB" id="A0A0N0V7W2"/>
<name>A0A0N0V7W2_FUSLA</name>
<keyword evidence="9" id="KW-1185">Reference proteome</keyword>
<organism evidence="8 9">
    <name type="scientific">Fusarium langsethiae</name>
    <dbReference type="NCBI Taxonomy" id="179993"/>
    <lineage>
        <taxon>Eukaryota</taxon>
        <taxon>Fungi</taxon>
        <taxon>Dikarya</taxon>
        <taxon>Ascomycota</taxon>
        <taxon>Pezizomycotina</taxon>
        <taxon>Sordariomycetes</taxon>
        <taxon>Hypocreomycetidae</taxon>
        <taxon>Hypocreales</taxon>
        <taxon>Nectriaceae</taxon>
        <taxon>Fusarium</taxon>
    </lineage>
</organism>
<dbReference type="OrthoDB" id="5311469at2759"/>
<dbReference type="GO" id="GO:0016020">
    <property type="term" value="C:membrane"/>
    <property type="evidence" value="ECO:0007669"/>
    <property type="project" value="UniProtKB-SubCell"/>
</dbReference>
<evidence type="ECO:0000256" key="2">
    <source>
        <dbReference type="ARBA" id="ARBA00022692"/>
    </source>
</evidence>
<evidence type="ECO:0000256" key="7">
    <source>
        <dbReference type="SAM" id="SignalP"/>
    </source>
</evidence>
<feature type="region of interest" description="Disordered" evidence="5">
    <location>
        <begin position="215"/>
        <end position="248"/>
    </location>
</feature>
<evidence type="ECO:0000313" key="9">
    <source>
        <dbReference type="Proteomes" id="UP000037904"/>
    </source>
</evidence>
<gene>
    <name evidence="8" type="ORF">FLAG1_02808</name>
</gene>
<dbReference type="PANTHER" id="PTHR15549:SF26">
    <property type="entry name" value="AXIAL BUDDING PATTERN PROTEIN 2-RELATED"/>
    <property type="match status" value="1"/>
</dbReference>
<feature type="region of interest" description="Disordered" evidence="5">
    <location>
        <begin position="271"/>
        <end position="323"/>
    </location>
</feature>
<comment type="caution">
    <text evidence="8">The sequence shown here is derived from an EMBL/GenBank/DDBJ whole genome shotgun (WGS) entry which is preliminary data.</text>
</comment>
<keyword evidence="7" id="KW-0732">Signal</keyword>
<sequence>MASRWFTLALLLTPSLALKNDFSFYPAGAQKCLEKNADDASCTGSDAKELNYCLCGLGNYNNDFILGSARCIGQESPNDVDETYDMMNEACSNSNTPMKTSKKDFQQAAHDGETTTTTAGTSASATASATDTASTTSDTAAASTSDASDADADTGLSTGATIGVGVGAAAGGAAIVGLVIWLWLHRRKKNAEESHPMLPNYESHNNSPYPPVEPKAAWGTTPASGWQTPDPNASGYYAQQKQHAGPVELPPDNLVAAPAPVFEMDGTSSGAVEMPGSTPVDVHHRGSDELSRAGLGSSAGDTAMVSPQTQPGTPYRPHREMNP</sequence>
<protein>
    <submittedName>
        <fullName evidence="8">C2h2 type zinc finger containing protein</fullName>
    </submittedName>
</protein>
<keyword evidence="2 6" id="KW-0812">Transmembrane</keyword>
<dbReference type="GO" id="GO:0071944">
    <property type="term" value="C:cell periphery"/>
    <property type="evidence" value="ECO:0007669"/>
    <property type="project" value="UniProtKB-ARBA"/>
</dbReference>
<feature type="compositionally biased region" description="Basic and acidic residues" evidence="5">
    <location>
        <begin position="101"/>
        <end position="113"/>
    </location>
</feature>
<feature type="signal peptide" evidence="7">
    <location>
        <begin position="1"/>
        <end position="17"/>
    </location>
</feature>
<comment type="subcellular location">
    <subcellularLocation>
        <location evidence="1">Membrane</location>
        <topology evidence="1">Single-pass membrane protein</topology>
    </subcellularLocation>
</comment>
<keyword evidence="3 6" id="KW-1133">Transmembrane helix</keyword>
<feature type="chain" id="PRO_5005860975" evidence="7">
    <location>
        <begin position="18"/>
        <end position="323"/>
    </location>
</feature>
<feature type="compositionally biased region" description="Low complexity" evidence="5">
    <location>
        <begin position="114"/>
        <end position="147"/>
    </location>
</feature>
<dbReference type="PANTHER" id="PTHR15549">
    <property type="entry name" value="PAIRED IMMUNOGLOBULIN-LIKE TYPE 2 RECEPTOR"/>
    <property type="match status" value="1"/>
</dbReference>
<evidence type="ECO:0000256" key="4">
    <source>
        <dbReference type="ARBA" id="ARBA00023136"/>
    </source>
</evidence>